<keyword evidence="7" id="KW-1185">Reference proteome</keyword>
<dbReference type="Proteomes" id="UP001054854">
    <property type="component" value="Unassembled WGS sequence"/>
</dbReference>
<evidence type="ECO:0000256" key="2">
    <source>
        <dbReference type="ARBA" id="ARBA00023125"/>
    </source>
</evidence>
<dbReference type="InterPro" id="IPR000524">
    <property type="entry name" value="Tscrpt_reg_HTH_GntR"/>
</dbReference>
<evidence type="ECO:0000256" key="3">
    <source>
        <dbReference type="ARBA" id="ARBA00023163"/>
    </source>
</evidence>
<dbReference type="Pfam" id="PF00392">
    <property type="entry name" value="GntR"/>
    <property type="match status" value="1"/>
</dbReference>
<evidence type="ECO:0000313" key="6">
    <source>
        <dbReference type="EMBL" id="GHJ26639.1"/>
    </source>
</evidence>
<keyword evidence="2" id="KW-0238">DNA-binding</keyword>
<feature type="region of interest" description="Disordered" evidence="4">
    <location>
        <begin position="49"/>
        <end position="96"/>
    </location>
</feature>
<name>A0ABQ3TTI2_STRHY</name>
<organism evidence="6 7">
    <name type="scientific">Streptomyces hygroscopicus</name>
    <dbReference type="NCBI Taxonomy" id="1912"/>
    <lineage>
        <taxon>Bacteria</taxon>
        <taxon>Bacillati</taxon>
        <taxon>Actinomycetota</taxon>
        <taxon>Actinomycetes</taxon>
        <taxon>Kitasatosporales</taxon>
        <taxon>Streptomycetaceae</taxon>
        <taxon>Streptomyces</taxon>
        <taxon>Streptomyces violaceusniger group</taxon>
    </lineage>
</organism>
<reference evidence="6" key="1">
    <citation type="submission" date="2024-05" db="EMBL/GenBank/DDBJ databases">
        <title>Whole genome shotgun sequence of Streptomyces hygroscopicus NBRC 113678.</title>
        <authorList>
            <person name="Komaki H."/>
            <person name="Tamura T."/>
        </authorList>
    </citation>
    <scope>NUCLEOTIDE SEQUENCE</scope>
    <source>
        <strain evidence="6">N11-34</strain>
    </source>
</reference>
<dbReference type="SUPFAM" id="SSF46785">
    <property type="entry name" value="Winged helix' DNA-binding domain"/>
    <property type="match status" value="1"/>
</dbReference>
<comment type="caution">
    <text evidence="6">The sequence shown here is derived from an EMBL/GenBank/DDBJ whole genome shotgun (WGS) entry which is preliminary data.</text>
</comment>
<evidence type="ECO:0000256" key="1">
    <source>
        <dbReference type="ARBA" id="ARBA00023015"/>
    </source>
</evidence>
<dbReference type="InterPro" id="IPR036390">
    <property type="entry name" value="WH_DNA-bd_sf"/>
</dbReference>
<feature type="domain" description="HTH gntR-type" evidence="5">
    <location>
        <begin position="8"/>
        <end position="43"/>
    </location>
</feature>
<protein>
    <recommendedName>
        <fullName evidence="5">HTH gntR-type domain-containing protein</fullName>
    </recommendedName>
</protein>
<sequence>MARPAMARDIERRIKELIIERGLAPGDPLPTEVELMRLFGAGRVFCPRGAQSLAGHGGGRDPPRVRNLRRIRLRGPPARSNRLPLPGARRVRAGET</sequence>
<dbReference type="EMBL" id="BNEK01000002">
    <property type="protein sequence ID" value="GHJ26639.1"/>
    <property type="molecule type" value="Genomic_DNA"/>
</dbReference>
<gene>
    <name evidence="6" type="ORF">TPA0910_10720</name>
</gene>
<evidence type="ECO:0000259" key="5">
    <source>
        <dbReference type="Pfam" id="PF00392"/>
    </source>
</evidence>
<dbReference type="Gene3D" id="1.10.10.10">
    <property type="entry name" value="Winged helix-like DNA-binding domain superfamily/Winged helix DNA-binding domain"/>
    <property type="match status" value="1"/>
</dbReference>
<evidence type="ECO:0000313" key="7">
    <source>
        <dbReference type="Proteomes" id="UP001054854"/>
    </source>
</evidence>
<keyword evidence="3" id="KW-0804">Transcription</keyword>
<keyword evidence="1" id="KW-0805">Transcription regulation</keyword>
<dbReference type="InterPro" id="IPR036388">
    <property type="entry name" value="WH-like_DNA-bd_sf"/>
</dbReference>
<evidence type="ECO:0000256" key="4">
    <source>
        <dbReference type="SAM" id="MobiDB-lite"/>
    </source>
</evidence>
<accession>A0ABQ3TTI2</accession>
<proteinExistence type="predicted"/>